<gene>
    <name evidence="2" type="ORF">BURPS1710A_A2134</name>
</gene>
<dbReference type="Proteomes" id="UP000001812">
    <property type="component" value="Chromosome II"/>
</dbReference>
<dbReference type="HOGENOM" id="CLU_134840_1_0_4"/>
<protein>
    <submittedName>
        <fullName evidence="2">Putative lipoprotein</fullName>
    </submittedName>
</protein>
<dbReference type="NCBIfam" id="NF038027">
    <property type="entry name" value="TssQ_fam"/>
    <property type="match status" value="1"/>
</dbReference>
<keyword evidence="1" id="KW-0472">Membrane</keyword>
<reference evidence="2" key="1">
    <citation type="submission" date="2009-05" db="EMBL/GenBank/DDBJ databases">
        <authorList>
            <person name="Harkins D.M."/>
            <person name="DeShazer D."/>
            <person name="Woods D.E."/>
            <person name="Brinkac L.M."/>
            <person name="Brown K.A."/>
            <person name="Hung G.C."/>
            <person name="Tuanyok A."/>
            <person name="Zhang B."/>
            <person name="Nierman W.C."/>
        </authorList>
    </citation>
    <scope>NUCLEOTIDE SEQUENCE [LARGE SCALE GENOMIC DNA]</scope>
    <source>
        <strain evidence="2">1710a</strain>
    </source>
</reference>
<organism evidence="2">
    <name type="scientific">Burkholderia pseudomallei 1710a</name>
    <dbReference type="NCBI Taxonomy" id="320371"/>
    <lineage>
        <taxon>Bacteria</taxon>
        <taxon>Pseudomonadati</taxon>
        <taxon>Pseudomonadota</taxon>
        <taxon>Betaproteobacteria</taxon>
        <taxon>Burkholderiales</taxon>
        <taxon>Burkholderiaceae</taxon>
        <taxon>Burkholderia</taxon>
        <taxon>pseudomallei group</taxon>
    </lineage>
</organism>
<evidence type="ECO:0000256" key="1">
    <source>
        <dbReference type="SAM" id="Phobius"/>
    </source>
</evidence>
<proteinExistence type="predicted"/>
<evidence type="ECO:0000313" key="2">
    <source>
        <dbReference type="EMBL" id="EET05326.1"/>
    </source>
</evidence>
<dbReference type="AlphaFoldDB" id="A0A0E1VZ66"/>
<sequence length="177" mass="19405">MDFNSTYCFKLKQKVTGKPFPIIGTRIQRHGASPVHSTYNVNSRMKSRSSLYIFLGFFLAGMGGCGTGATSPASTPTVAQATLDSARAAYDAGDYRRTIALLGGHAREIDGADVNTQVAAHKLLAFSYCLTRRTTQCRAEFSRILDLNPRFDLSPAEKGHPIWGPAFEYARRKHALS</sequence>
<feature type="transmembrane region" description="Helical" evidence="1">
    <location>
        <begin position="51"/>
        <end position="69"/>
    </location>
</feature>
<name>A0A0E1VZ66_BURPE</name>
<keyword evidence="1" id="KW-0812">Transmembrane</keyword>
<dbReference type="InterPro" id="IPR047780">
    <property type="entry name" value="TssQ-like"/>
</dbReference>
<dbReference type="EMBL" id="CM000833">
    <property type="protein sequence ID" value="EET05326.1"/>
    <property type="molecule type" value="Genomic_DNA"/>
</dbReference>
<accession>A0A0E1VZ66</accession>
<keyword evidence="2" id="KW-0449">Lipoprotein</keyword>
<keyword evidence="1" id="KW-1133">Transmembrane helix</keyword>